<name>A0A1G7C5V1_9BURK</name>
<organism evidence="3 4">
    <name type="scientific">Paracidovorax valerianellae</name>
    <dbReference type="NCBI Taxonomy" id="187868"/>
    <lineage>
        <taxon>Bacteria</taxon>
        <taxon>Pseudomonadati</taxon>
        <taxon>Pseudomonadota</taxon>
        <taxon>Betaproteobacteria</taxon>
        <taxon>Burkholderiales</taxon>
        <taxon>Comamonadaceae</taxon>
        <taxon>Paracidovorax</taxon>
    </lineage>
</organism>
<dbReference type="SUPFAM" id="SSF48452">
    <property type="entry name" value="TPR-like"/>
    <property type="match status" value="2"/>
</dbReference>
<sequence>MKSRIFIGSSVEGLSIAYAIQQNLLHDAETTVWDQGVFELSGTTIASLTKTLSESDFGIFVFSPDDVVKIREKESPSVRDNVLFEMGLFIGRLGKDRVFFILPKGADIHIPSDLLGITPGLYDPNRSDGSMQAATGPVSHQIRLQIKTLGPLNAEKTAPSEPQESKEPDEKPTQWIYDFLDKRYDIAIKKLKESVGTEDGMSQDKTEAWIAYCEFKKNQTTGLSQISEVSKKFPIAVEAQALIASFLRNEKLTDKATELLESLPTEVKDHPAIRVALAECHASNEDDEKAIELLSKSDPQLNPDVALFLANLQEEKDDKTGAFKTVASSYANHQRHIELRYKLARLAMDEDHNEIALFLLDELSKEHPKSSDYHGYFGNCCVALDLLDQAMQAYKKAEEAAPESGRSWIISNIGNIYFAKGLPSEAIKHFDRSIESYKSSEYAHDRLSRSIKMKEEEQKSMSKKIKEGLQKLRHLCKETSSATEV</sequence>
<dbReference type="RefSeq" id="WP_092745463.1">
    <property type="nucleotide sequence ID" value="NZ_FMZC01000015.1"/>
</dbReference>
<protein>
    <submittedName>
        <fullName evidence="3">Tetratricopeptide repeat-containing protein</fullName>
    </submittedName>
</protein>
<dbReference type="InterPro" id="IPR019734">
    <property type="entry name" value="TPR_rpt"/>
</dbReference>
<dbReference type="InterPro" id="IPR011990">
    <property type="entry name" value="TPR-like_helical_dom_sf"/>
</dbReference>
<dbReference type="Proteomes" id="UP000198781">
    <property type="component" value="Unassembled WGS sequence"/>
</dbReference>
<evidence type="ECO:0000259" key="2">
    <source>
        <dbReference type="Pfam" id="PF10137"/>
    </source>
</evidence>
<dbReference type="OrthoDB" id="5497289at2"/>
<feature type="region of interest" description="Disordered" evidence="1">
    <location>
        <begin position="153"/>
        <end position="172"/>
    </location>
</feature>
<dbReference type="GO" id="GO:0050135">
    <property type="term" value="F:NADP+ nucleosidase activity"/>
    <property type="evidence" value="ECO:0007669"/>
    <property type="project" value="InterPro"/>
</dbReference>
<accession>A0A1G7C5V1</accession>
<feature type="domain" description="CD-NTase-associated protein 12/Pycsar effector protein TIR" evidence="2">
    <location>
        <begin position="4"/>
        <end position="122"/>
    </location>
</feature>
<proteinExistence type="predicted"/>
<dbReference type="STRING" id="187868.SAMN05192589_11599"/>
<dbReference type="Pfam" id="PF13432">
    <property type="entry name" value="TPR_16"/>
    <property type="match status" value="1"/>
</dbReference>
<keyword evidence="4" id="KW-1185">Reference proteome</keyword>
<dbReference type="SMART" id="SM00028">
    <property type="entry name" value="TPR"/>
    <property type="match status" value="2"/>
</dbReference>
<reference evidence="3 4" key="1">
    <citation type="submission" date="2016-10" db="EMBL/GenBank/DDBJ databases">
        <authorList>
            <person name="de Groot N.N."/>
        </authorList>
    </citation>
    <scope>NUCLEOTIDE SEQUENCE [LARGE SCALE GENOMIC DNA]</scope>
    <source>
        <strain evidence="3 4">DSM 16619</strain>
    </source>
</reference>
<gene>
    <name evidence="3" type="ORF">SAMN05192589_11599</name>
</gene>
<dbReference type="InterPro" id="IPR019302">
    <property type="entry name" value="CAP12/PCTIR_TIR_dom"/>
</dbReference>
<evidence type="ECO:0000313" key="4">
    <source>
        <dbReference type="Proteomes" id="UP000198781"/>
    </source>
</evidence>
<evidence type="ECO:0000313" key="3">
    <source>
        <dbReference type="EMBL" id="SDE34688.1"/>
    </source>
</evidence>
<dbReference type="Pfam" id="PF10137">
    <property type="entry name" value="CAP12-PCTIR_TIR"/>
    <property type="match status" value="1"/>
</dbReference>
<dbReference type="EMBL" id="FMZC01000015">
    <property type="protein sequence ID" value="SDE34688.1"/>
    <property type="molecule type" value="Genomic_DNA"/>
</dbReference>
<feature type="compositionally biased region" description="Basic and acidic residues" evidence="1">
    <location>
        <begin position="163"/>
        <end position="172"/>
    </location>
</feature>
<evidence type="ECO:0000256" key="1">
    <source>
        <dbReference type="SAM" id="MobiDB-lite"/>
    </source>
</evidence>
<dbReference type="Gene3D" id="1.25.40.10">
    <property type="entry name" value="Tetratricopeptide repeat domain"/>
    <property type="match status" value="1"/>
</dbReference>
<dbReference type="AlphaFoldDB" id="A0A1G7C5V1"/>